<dbReference type="EMBL" id="WWEN01000004">
    <property type="protein sequence ID" value="MYM56008.1"/>
    <property type="molecule type" value="Genomic_DNA"/>
</dbReference>
<evidence type="ECO:0008006" key="3">
    <source>
        <dbReference type="Google" id="ProtNLM"/>
    </source>
</evidence>
<name>A0A6L8LJ06_9RHOB</name>
<gene>
    <name evidence="1" type="ORF">GR167_11895</name>
</gene>
<accession>A0A6L8LJ06</accession>
<dbReference type="RefSeq" id="WP_160973740.1">
    <property type="nucleotide sequence ID" value="NZ_WWEN01000004.1"/>
</dbReference>
<protein>
    <recommendedName>
        <fullName evidence="3">Adenylate kinase</fullName>
    </recommendedName>
</protein>
<dbReference type="AlphaFoldDB" id="A0A6L8LJ06"/>
<dbReference type="Proteomes" id="UP000479043">
    <property type="component" value="Unassembled WGS sequence"/>
</dbReference>
<keyword evidence="2" id="KW-1185">Reference proteome</keyword>
<organism evidence="1 2">
    <name type="scientific">Thalassovita mangrovi</name>
    <dbReference type="NCBI Taxonomy" id="2692236"/>
    <lineage>
        <taxon>Bacteria</taxon>
        <taxon>Pseudomonadati</taxon>
        <taxon>Pseudomonadota</taxon>
        <taxon>Alphaproteobacteria</taxon>
        <taxon>Rhodobacterales</taxon>
        <taxon>Roseobacteraceae</taxon>
        <taxon>Thalassovita</taxon>
    </lineage>
</organism>
<proteinExistence type="predicted"/>
<evidence type="ECO:0000313" key="2">
    <source>
        <dbReference type="Proteomes" id="UP000479043"/>
    </source>
</evidence>
<sequence>MLGFSCAGKSTYIRHLVTENRRFATATPIYEHMFRTGLCTELRPGDLFHMDISTVRKAPGADCDAQVQDHPLFGKVFEAGHRLSVDVLLAPRSEIRTRIQDRTHLGLGWGNDNVTGTYPCASKLRVLDALCLMQRYQVWQGHLHRNRIRHRFIWSSDERFVTLSGWDEARRILLR</sequence>
<comment type="caution">
    <text evidence="1">The sequence shown here is derived from an EMBL/GenBank/DDBJ whole genome shotgun (WGS) entry which is preliminary data.</text>
</comment>
<reference evidence="1 2" key="1">
    <citation type="submission" date="2020-01" db="EMBL/GenBank/DDBJ databases">
        <authorList>
            <person name="Chen S."/>
        </authorList>
    </citation>
    <scope>NUCLEOTIDE SEQUENCE [LARGE SCALE GENOMIC DNA]</scope>
    <source>
        <strain evidence="1 2">GS-10</strain>
    </source>
</reference>
<evidence type="ECO:0000313" key="1">
    <source>
        <dbReference type="EMBL" id="MYM56008.1"/>
    </source>
</evidence>